<evidence type="ECO:0000313" key="6">
    <source>
        <dbReference type="Proteomes" id="UP000294834"/>
    </source>
</evidence>
<dbReference type="InterPro" id="IPR036063">
    <property type="entry name" value="Smr_dom_sf"/>
</dbReference>
<proteinExistence type="predicted"/>
<dbReference type="EMBL" id="BQOB01000001">
    <property type="protein sequence ID" value="GKH79481.1"/>
    <property type="molecule type" value="Genomic_DNA"/>
</dbReference>
<dbReference type="KEGG" id="bdo:EL88_21045"/>
<evidence type="ECO:0000259" key="1">
    <source>
        <dbReference type="PROSITE" id="PS50828"/>
    </source>
</evidence>
<sequence length="362" mass="41308">MKIGDKVRFLSEVGGGVVTGFQGKDMVLVEDADGFDIPMPIKECVVIDTDDYNMKRKPVAPAPKQEVVSAKAKGASVKVRQDEEEDERPITYRPAERKGGDILNVMLAFVPQDLKAISATAFDSYLINDSNFTLYFTYLTAEGSNWRVRSHGTVEPNTKFYIEEFEKSALNELERVAVQFIAFKDNKSFLFKPAVSVELRIDTVKFYKLHTFRESIFFEEPSLIYDIVRDDVPVKQVFVSAEDIKDALLQKKEPEPQMAKQPQPKKVKSEIVEIDLHAHELLDTTAGMSNSEILNYQLDVFRKTLEEYKNKKGQKIVFIHGKGDGVLRKSILQELKYKYKNYESQDASFREYGFGATMVIIH</sequence>
<dbReference type="Proteomes" id="UP001055104">
    <property type="component" value="Unassembled WGS sequence"/>
</dbReference>
<dbReference type="Gene3D" id="2.60.40.1600">
    <property type="entry name" value="Smr-associated-like"/>
    <property type="match status" value="1"/>
</dbReference>
<dbReference type="RefSeq" id="WP_007831058.1">
    <property type="nucleotide sequence ID" value="NZ_BQOA01000001.1"/>
</dbReference>
<dbReference type="EMBL" id="CP046176">
    <property type="protein sequence ID" value="QJR78138.1"/>
    <property type="molecule type" value="Genomic_DNA"/>
</dbReference>
<reference evidence="2" key="4">
    <citation type="submission" date="2022-01" db="EMBL/GenBank/DDBJ databases">
        <title>Novel bile acid biosynthetic pathways are enriched in the microbiome of centenarians.</title>
        <authorList>
            <person name="Sato Y."/>
            <person name="Atarashi K."/>
            <person name="Plichta R.D."/>
            <person name="Arai Y."/>
            <person name="Sasajima S."/>
            <person name="Kearney M.S."/>
            <person name="Suda W."/>
            <person name="Takeshita K."/>
            <person name="Sasaki T."/>
            <person name="Okamoto S."/>
            <person name="Skelly N.A."/>
            <person name="Okamura Y."/>
            <person name="Vlamakis H."/>
            <person name="Li Y."/>
            <person name="Tanoue T."/>
            <person name="Takei H."/>
            <person name="Nittono H."/>
            <person name="Narushima S."/>
            <person name="Irie J."/>
            <person name="Itoh H."/>
            <person name="Moriya K."/>
            <person name="Sugiura Y."/>
            <person name="Suematsu M."/>
            <person name="Moritoki N."/>
            <person name="Shibata S."/>
            <person name="Littman R.D."/>
            <person name="Fischbach A.M."/>
            <person name="Uwamino Y."/>
            <person name="Inoue T."/>
            <person name="Honda A."/>
            <person name="Hattori M."/>
            <person name="Murai T."/>
            <person name="Xavier J.R."/>
            <person name="Hirose N."/>
            <person name="Honda K."/>
        </authorList>
    </citation>
    <scope>NUCLEOTIDE SEQUENCE</scope>
    <source>
        <strain evidence="2">CE91-St7</strain>
    </source>
</reference>
<evidence type="ECO:0000313" key="3">
    <source>
        <dbReference type="EMBL" id="KAA5315248.1"/>
    </source>
</evidence>
<evidence type="ECO:0000313" key="4">
    <source>
        <dbReference type="EMBL" id="QJR78138.1"/>
    </source>
</evidence>
<dbReference type="EMBL" id="SLTX01000001">
    <property type="protein sequence ID" value="TDB09066.1"/>
    <property type="molecule type" value="Genomic_DNA"/>
</dbReference>
<protein>
    <submittedName>
        <fullName evidence="3">DUF2027 domain-containing protein</fullName>
    </submittedName>
    <submittedName>
        <fullName evidence="2">Mannonate oxidoreductase</fullName>
    </submittedName>
</protein>
<dbReference type="Pfam" id="PF09640">
    <property type="entry name" value="DUF2027"/>
    <property type="match status" value="1"/>
</dbReference>
<dbReference type="KEGG" id="bdh:GV66_01835"/>
<dbReference type="GeneID" id="93448570"/>
<dbReference type="SUPFAM" id="SSF158949">
    <property type="entry name" value="Smr-associated domain-like"/>
    <property type="match status" value="1"/>
</dbReference>
<evidence type="ECO:0000313" key="5">
    <source>
        <dbReference type="EMBL" id="TDB09066.1"/>
    </source>
</evidence>
<dbReference type="Proteomes" id="UP000294834">
    <property type="component" value="Unassembled WGS sequence"/>
</dbReference>
<organism evidence="3 7">
    <name type="scientific">Phocaeicola dorei</name>
    <dbReference type="NCBI Taxonomy" id="357276"/>
    <lineage>
        <taxon>Bacteria</taxon>
        <taxon>Pseudomonadati</taxon>
        <taxon>Bacteroidota</taxon>
        <taxon>Bacteroidia</taxon>
        <taxon>Bacteroidales</taxon>
        <taxon>Bacteroidaceae</taxon>
        <taxon>Phocaeicola</taxon>
    </lineage>
</organism>
<dbReference type="InterPro" id="IPR036781">
    <property type="entry name" value="Smr_assoc-like_sf"/>
</dbReference>
<feature type="domain" description="Smr" evidence="1">
    <location>
        <begin position="309"/>
        <end position="362"/>
    </location>
</feature>
<dbReference type="InterPro" id="IPR018598">
    <property type="entry name" value="DUF2027"/>
</dbReference>
<dbReference type="Pfam" id="PF01713">
    <property type="entry name" value="Smr"/>
    <property type="match status" value="1"/>
</dbReference>
<dbReference type="AlphaFoldDB" id="A0A076IWX9"/>
<name>A0A076IWX9_9BACT</name>
<dbReference type="InterPro" id="IPR002625">
    <property type="entry name" value="Smr_dom"/>
</dbReference>
<dbReference type="Proteomes" id="UP000500949">
    <property type="component" value="Chromosome"/>
</dbReference>
<accession>A0A076IWX9</accession>
<dbReference type="PROSITE" id="PS50828">
    <property type="entry name" value="SMR"/>
    <property type="match status" value="1"/>
</dbReference>
<gene>
    <name evidence="2" type="ORF">CE91St7_03650</name>
    <name evidence="5" type="ORF">E1J06_17705</name>
    <name evidence="3" type="ORF">F2Z07_19795</name>
    <name evidence="4" type="ORF">GKD17_18040</name>
</gene>
<evidence type="ECO:0000313" key="7">
    <source>
        <dbReference type="Proteomes" id="UP000481700"/>
    </source>
</evidence>
<dbReference type="EMBL" id="VVZV01000030">
    <property type="protein sequence ID" value="KAA5315248.1"/>
    <property type="molecule type" value="Genomic_DNA"/>
</dbReference>
<evidence type="ECO:0000313" key="2">
    <source>
        <dbReference type="EMBL" id="GKH79481.1"/>
    </source>
</evidence>
<dbReference type="eggNOG" id="COG1193">
    <property type="taxonomic scope" value="Bacteria"/>
</dbReference>
<evidence type="ECO:0000313" key="8">
    <source>
        <dbReference type="Proteomes" id="UP000500949"/>
    </source>
</evidence>
<reference evidence="3 7" key="1">
    <citation type="journal article" date="2019" name="Nat. Med.">
        <title>A library of human gut bacterial isolates paired with longitudinal multiomics data enables mechanistic microbiome research.</title>
        <authorList>
            <person name="Poyet M."/>
            <person name="Groussin M."/>
            <person name="Gibbons S.M."/>
            <person name="Avila-Pacheco J."/>
            <person name="Jiang X."/>
            <person name="Kearney S.M."/>
            <person name="Perrotta A.R."/>
            <person name="Berdy B."/>
            <person name="Zhao S."/>
            <person name="Lieberman T.D."/>
            <person name="Swanson P.K."/>
            <person name="Smith M."/>
            <person name="Roesemann S."/>
            <person name="Alexander J.E."/>
            <person name="Rich S.A."/>
            <person name="Livny J."/>
            <person name="Vlamakis H."/>
            <person name="Clish C."/>
            <person name="Bullock K."/>
            <person name="Deik A."/>
            <person name="Scott J."/>
            <person name="Pierce K.A."/>
            <person name="Xavier R.J."/>
            <person name="Alm E.J."/>
        </authorList>
    </citation>
    <scope>NUCLEOTIDE SEQUENCE [LARGE SCALE GENOMIC DNA]</scope>
    <source>
        <strain evidence="3 7">BIOML-A25</strain>
    </source>
</reference>
<dbReference type="Proteomes" id="UP000481700">
    <property type="component" value="Unassembled WGS sequence"/>
</dbReference>
<dbReference type="Gene3D" id="3.30.1370.110">
    <property type="match status" value="1"/>
</dbReference>
<reference evidence="4 8" key="3">
    <citation type="submission" date="2019-11" db="EMBL/GenBank/DDBJ databases">
        <title>Complete genome sequence of Bacteroides dorei DSM 17855.</title>
        <authorList>
            <person name="Russell J.T."/>
        </authorList>
    </citation>
    <scope>NUCLEOTIDE SEQUENCE [LARGE SCALE GENOMIC DNA]</scope>
    <source>
        <strain evidence="4 8">DSM 17855</strain>
    </source>
</reference>
<reference evidence="5 6" key="2">
    <citation type="journal article" date="2019" name="Nat. Microbiol.">
        <title>Genomic variation and strain-specific functional adaptation in the human gut microbiome during early life.</title>
        <authorList>
            <person name="Vatanen T."/>
            <person name="Plichta D.R."/>
            <person name="Somani J."/>
            <person name="Munch P.C."/>
            <person name="Arthur T.D."/>
            <person name="Hall A.B."/>
            <person name="Rudolf S."/>
            <person name="Oakeley E.J."/>
            <person name="Ke X."/>
            <person name="Young R.A."/>
            <person name="Haiser H.J."/>
            <person name="Kolde R."/>
            <person name="Yassour M."/>
            <person name="Luopajarvi K."/>
            <person name="Siljander H."/>
            <person name="Virtanen S.M."/>
            <person name="Ilonen J."/>
            <person name="Uibo R."/>
            <person name="Tillmann V."/>
            <person name="Mokurov S."/>
            <person name="Dorshakova N."/>
            <person name="Porter J.A."/>
            <person name="McHardy A.C."/>
            <person name="Lahdesmaki H."/>
            <person name="Vlamakis H."/>
            <person name="Huttenhower C."/>
            <person name="Knip M."/>
            <person name="Xavier R.J."/>
        </authorList>
    </citation>
    <scope>NUCLEOTIDE SEQUENCE [LARGE SCALE GENOMIC DNA]</scope>
    <source>
        <strain evidence="5 6">RJX1052</strain>
    </source>
</reference>